<evidence type="ECO:0000313" key="2">
    <source>
        <dbReference type="EMBL" id="AOS66152.1"/>
    </source>
</evidence>
<gene>
    <name evidence="2" type="ORF">TL08_26920</name>
</gene>
<evidence type="ECO:0000256" key="1">
    <source>
        <dbReference type="SAM" id="MobiDB-lite"/>
    </source>
</evidence>
<feature type="region of interest" description="Disordered" evidence="1">
    <location>
        <begin position="175"/>
        <end position="220"/>
    </location>
</feature>
<dbReference type="Proteomes" id="UP000095210">
    <property type="component" value="Chromosome"/>
</dbReference>
<keyword evidence="3" id="KW-1185">Reference proteome</keyword>
<feature type="compositionally biased region" description="Basic and acidic residues" evidence="1">
    <location>
        <begin position="187"/>
        <end position="197"/>
    </location>
</feature>
<name>A0AAC9N1G5_9PSEU</name>
<feature type="compositionally biased region" description="Basic and acidic residues" evidence="1">
    <location>
        <begin position="208"/>
        <end position="220"/>
    </location>
</feature>
<dbReference type="KEGG" id="ahm:TL08_26920"/>
<evidence type="ECO:0000313" key="3">
    <source>
        <dbReference type="Proteomes" id="UP000095210"/>
    </source>
</evidence>
<organism evidence="2 3">
    <name type="scientific">Actinoalloteichus hymeniacidonis</name>
    <dbReference type="NCBI Taxonomy" id="340345"/>
    <lineage>
        <taxon>Bacteria</taxon>
        <taxon>Bacillati</taxon>
        <taxon>Actinomycetota</taxon>
        <taxon>Actinomycetes</taxon>
        <taxon>Pseudonocardiales</taxon>
        <taxon>Pseudonocardiaceae</taxon>
        <taxon>Actinoalloteichus</taxon>
    </lineage>
</organism>
<dbReference type="PROSITE" id="PS51257">
    <property type="entry name" value="PROKAR_LIPOPROTEIN"/>
    <property type="match status" value="1"/>
</dbReference>
<accession>A0AAC9N1G5</accession>
<reference evidence="3" key="1">
    <citation type="submission" date="2016-03" db="EMBL/GenBank/DDBJ databases">
        <title>Complete genome sequence of the type strain Actinoalloteichus hymeniacidonis DSM 45092.</title>
        <authorList>
            <person name="Schaffert L."/>
            <person name="Albersmeier A."/>
            <person name="Winkler A."/>
            <person name="Kalinowski J."/>
            <person name="Zotchev S."/>
            <person name="Ruckert C."/>
        </authorList>
    </citation>
    <scope>NUCLEOTIDE SEQUENCE [LARGE SCALE GENOMIC DNA]</scope>
    <source>
        <strain evidence="3">HPA177(T) (DSM 45092(T))</strain>
    </source>
</reference>
<protein>
    <submittedName>
        <fullName evidence="2">Uncharacterized protein</fullName>
    </submittedName>
</protein>
<sequence>MSEQARQPQTGATRRLRVALSRALWVLGGTAACTAAAWTISGVASAETITTQPEVDRPSGLLGGLTEDGVSRLTDLELIDTVDQVIEIPLDGASRLLTVDSDGGKSDTSAGSEEPDGPLRTVIRPIGEAADGLTGGLVGSESDPDGGLLPAPPPLLPLIGLSDPVEEAADTNKVIAGTPPAHGAIRPFDRPTDKPVAESEEAEDSESAESKAKKSERAADSDAFGGIVASDQALALPLPVEATAVDIAEPADDSDERKRLFPAGVARGLNSGIAPHAASSMNFGSALTGGIIPGYLAAAVHPPVSMTGVTVQPAAVGSSAVLAEQPGTTPD</sequence>
<dbReference type="EMBL" id="CP014859">
    <property type="protein sequence ID" value="AOS66152.1"/>
    <property type="molecule type" value="Genomic_DNA"/>
</dbReference>
<dbReference type="RefSeq" id="WP_069853026.1">
    <property type="nucleotide sequence ID" value="NZ_CP014859.1"/>
</dbReference>
<proteinExistence type="predicted"/>
<feature type="region of interest" description="Disordered" evidence="1">
    <location>
        <begin position="98"/>
        <end position="155"/>
    </location>
</feature>
<dbReference type="AlphaFoldDB" id="A0AAC9N1G5"/>
<feature type="compositionally biased region" description="Acidic residues" evidence="1">
    <location>
        <begin position="198"/>
        <end position="207"/>
    </location>
</feature>